<feature type="transmembrane region" description="Helical" evidence="1">
    <location>
        <begin position="180"/>
        <end position="201"/>
    </location>
</feature>
<dbReference type="Proteomes" id="UP001597059">
    <property type="component" value="Unassembled WGS sequence"/>
</dbReference>
<dbReference type="EMBL" id="JBHTMN010000007">
    <property type="protein sequence ID" value="MFD1383023.1"/>
    <property type="molecule type" value="Genomic_DNA"/>
</dbReference>
<feature type="transmembrane region" description="Helical" evidence="1">
    <location>
        <begin position="221"/>
        <end position="242"/>
    </location>
</feature>
<keyword evidence="1" id="KW-1133">Transmembrane helix</keyword>
<evidence type="ECO:0008006" key="4">
    <source>
        <dbReference type="Google" id="ProtNLM"/>
    </source>
</evidence>
<feature type="transmembrane region" description="Helical" evidence="1">
    <location>
        <begin position="254"/>
        <end position="280"/>
    </location>
</feature>
<organism evidence="2 3">
    <name type="scientific">Rhodanobacter aciditrophus</name>
    <dbReference type="NCBI Taxonomy" id="1623218"/>
    <lineage>
        <taxon>Bacteria</taxon>
        <taxon>Pseudomonadati</taxon>
        <taxon>Pseudomonadota</taxon>
        <taxon>Gammaproteobacteria</taxon>
        <taxon>Lysobacterales</taxon>
        <taxon>Rhodanobacteraceae</taxon>
        <taxon>Rhodanobacter</taxon>
    </lineage>
</organism>
<evidence type="ECO:0000313" key="2">
    <source>
        <dbReference type="EMBL" id="MFD1383023.1"/>
    </source>
</evidence>
<dbReference type="RefSeq" id="WP_377366200.1">
    <property type="nucleotide sequence ID" value="NZ_JBHTMN010000007.1"/>
</dbReference>
<name>A0ABW4B0C2_9GAMM</name>
<gene>
    <name evidence="2" type="ORF">ACFQ45_06580</name>
</gene>
<keyword evidence="3" id="KW-1185">Reference proteome</keyword>
<comment type="caution">
    <text evidence="2">The sequence shown here is derived from an EMBL/GenBank/DDBJ whole genome shotgun (WGS) entry which is preliminary data.</text>
</comment>
<feature type="transmembrane region" description="Helical" evidence="1">
    <location>
        <begin position="286"/>
        <end position="305"/>
    </location>
</feature>
<evidence type="ECO:0000313" key="3">
    <source>
        <dbReference type="Proteomes" id="UP001597059"/>
    </source>
</evidence>
<reference evidence="3" key="1">
    <citation type="journal article" date="2019" name="Int. J. Syst. Evol. Microbiol.">
        <title>The Global Catalogue of Microorganisms (GCM) 10K type strain sequencing project: providing services to taxonomists for standard genome sequencing and annotation.</title>
        <authorList>
            <consortium name="The Broad Institute Genomics Platform"/>
            <consortium name="The Broad Institute Genome Sequencing Center for Infectious Disease"/>
            <person name="Wu L."/>
            <person name="Ma J."/>
        </authorList>
    </citation>
    <scope>NUCLEOTIDE SEQUENCE [LARGE SCALE GENOMIC DNA]</scope>
    <source>
        <strain evidence="3">JCM 30774</strain>
    </source>
</reference>
<feature type="transmembrane region" description="Helical" evidence="1">
    <location>
        <begin position="21"/>
        <end position="42"/>
    </location>
</feature>
<feature type="transmembrane region" description="Helical" evidence="1">
    <location>
        <begin position="89"/>
        <end position="108"/>
    </location>
</feature>
<proteinExistence type="predicted"/>
<feature type="transmembrane region" description="Helical" evidence="1">
    <location>
        <begin position="62"/>
        <end position="82"/>
    </location>
</feature>
<evidence type="ECO:0000256" key="1">
    <source>
        <dbReference type="SAM" id="Phobius"/>
    </source>
</evidence>
<keyword evidence="1" id="KW-0472">Membrane</keyword>
<sequence length="320" mass="34798">MMSLVKEVGALGKQAASVYWLLLKVMVPALLIVKVLEMVGGVTLLGHVLSPVMQVVGLPDDLGIVLATMMLTNIYTGMLVFFNLGLSEPLSVAQVTVLGAMTLLAHSLPVEGAVAKRMGVSWRVTIALRFGGALVLGGLLNLVYSQFQWLQQPSQMLWQPTAAVDDSFVGWGISQIKTLAYIYFVIFALMSLLRLLRALGIERLIHTLLFPILRMLGIGKSAANVAVIGVVLGLTFGAGLLIKEAESGRLSRKDIFLTMGFLGLCHSIIEDTMLILLLGADLSGILWARFVFALVVIGILARWSYLQRRLEEQPKETPVL</sequence>
<protein>
    <recommendedName>
        <fullName evidence="4">Nucleoside recognition protein</fullName>
    </recommendedName>
</protein>
<keyword evidence="1" id="KW-0812">Transmembrane</keyword>
<feature type="transmembrane region" description="Helical" evidence="1">
    <location>
        <begin position="120"/>
        <end position="144"/>
    </location>
</feature>
<accession>A0ABW4B0C2</accession>